<keyword evidence="3" id="KW-1185">Reference proteome</keyword>
<evidence type="ECO:0000256" key="1">
    <source>
        <dbReference type="SAM" id="Phobius"/>
    </source>
</evidence>
<proteinExistence type="predicted"/>
<organism evidence="2 3">
    <name type="scientific">Kitasatospora cathayae</name>
    <dbReference type="NCBI Taxonomy" id="3004092"/>
    <lineage>
        <taxon>Bacteria</taxon>
        <taxon>Bacillati</taxon>
        <taxon>Actinomycetota</taxon>
        <taxon>Actinomycetes</taxon>
        <taxon>Kitasatosporales</taxon>
        <taxon>Streptomycetaceae</taxon>
        <taxon>Kitasatospora</taxon>
    </lineage>
</organism>
<gene>
    <name evidence="2" type="ORF">O1G21_31760</name>
</gene>
<feature type="transmembrane region" description="Helical" evidence="1">
    <location>
        <begin position="85"/>
        <end position="105"/>
    </location>
</feature>
<name>A0ABY7QB97_9ACTN</name>
<evidence type="ECO:0008006" key="4">
    <source>
        <dbReference type="Google" id="ProtNLM"/>
    </source>
</evidence>
<reference evidence="3" key="1">
    <citation type="submission" date="2022-12" db="EMBL/GenBank/DDBJ databases">
        <authorList>
            <person name="Mo P."/>
        </authorList>
    </citation>
    <scope>NUCLEOTIDE SEQUENCE [LARGE SCALE GENOMIC DNA]</scope>
    <source>
        <strain evidence="3">HUAS 3-15</strain>
    </source>
</reference>
<dbReference type="RefSeq" id="WP_270148492.1">
    <property type="nucleotide sequence ID" value="NZ_CP115450.1"/>
</dbReference>
<evidence type="ECO:0000313" key="3">
    <source>
        <dbReference type="Proteomes" id="UP001212821"/>
    </source>
</evidence>
<dbReference type="EMBL" id="CP115450">
    <property type="protein sequence ID" value="WBP89972.1"/>
    <property type="molecule type" value="Genomic_DNA"/>
</dbReference>
<accession>A0ABY7QB97</accession>
<evidence type="ECO:0000313" key="2">
    <source>
        <dbReference type="EMBL" id="WBP89972.1"/>
    </source>
</evidence>
<dbReference type="Proteomes" id="UP001212821">
    <property type="component" value="Chromosome"/>
</dbReference>
<keyword evidence="1" id="KW-0812">Transmembrane</keyword>
<feature type="transmembrane region" description="Helical" evidence="1">
    <location>
        <begin position="173"/>
        <end position="199"/>
    </location>
</feature>
<keyword evidence="1" id="KW-1133">Transmembrane helix</keyword>
<keyword evidence="1" id="KW-0472">Membrane</keyword>
<protein>
    <recommendedName>
        <fullName evidence="4">Integral membrane protein</fullName>
    </recommendedName>
</protein>
<feature type="transmembrane region" description="Helical" evidence="1">
    <location>
        <begin position="126"/>
        <end position="153"/>
    </location>
</feature>
<sequence>MTTAHPSPAAAHASPTAGRLRTAWAAAHTPVPGVPRWARIAARAVPFTVLPSSAWRIATCTFHVPLDGGAVQDSGNLPWWLPLELYVVLLSAVSELFAFAALGLVARWGEVFPCRLPLLGGRPVPVAAAVVPAVLGATVLTVGTVLFTVMLSTGRTIQGRPLRDGVPVFTGDWHTVVLIACYAPLLLWGPLLAAVTVAYRRRRRARQS</sequence>